<evidence type="ECO:0000259" key="5">
    <source>
        <dbReference type="PROSITE" id="PS50931"/>
    </source>
</evidence>
<proteinExistence type="inferred from homology"/>
<dbReference type="Gene3D" id="3.40.190.290">
    <property type="match status" value="1"/>
</dbReference>
<keyword evidence="4" id="KW-0804">Transcription</keyword>
<evidence type="ECO:0000256" key="3">
    <source>
        <dbReference type="ARBA" id="ARBA00023125"/>
    </source>
</evidence>
<keyword evidence="7" id="KW-1185">Reference proteome</keyword>
<keyword evidence="2" id="KW-0805">Transcription regulation</keyword>
<dbReference type="FunFam" id="1.10.10.10:FF:000001">
    <property type="entry name" value="LysR family transcriptional regulator"/>
    <property type="match status" value="1"/>
</dbReference>
<dbReference type="GO" id="GO:0003700">
    <property type="term" value="F:DNA-binding transcription factor activity"/>
    <property type="evidence" value="ECO:0007669"/>
    <property type="project" value="InterPro"/>
</dbReference>
<dbReference type="Gene3D" id="1.10.10.10">
    <property type="entry name" value="Winged helix-like DNA-binding domain superfamily/Winged helix DNA-binding domain"/>
    <property type="match status" value="1"/>
</dbReference>
<reference evidence="7" key="1">
    <citation type="submission" date="2016-11" db="EMBL/GenBank/DDBJ databases">
        <authorList>
            <person name="Varghese N."/>
            <person name="Submissions S."/>
        </authorList>
    </citation>
    <scope>NUCLEOTIDE SEQUENCE [LARGE SCALE GENOMIC DNA]</scope>
    <source>
        <strain evidence="7">CGMCC 1.8995</strain>
    </source>
</reference>
<dbReference type="OrthoDB" id="9786526at2"/>
<dbReference type="PRINTS" id="PR00039">
    <property type="entry name" value="HTHLYSR"/>
</dbReference>
<evidence type="ECO:0000256" key="4">
    <source>
        <dbReference type="ARBA" id="ARBA00023163"/>
    </source>
</evidence>
<dbReference type="Proteomes" id="UP000184520">
    <property type="component" value="Unassembled WGS sequence"/>
</dbReference>
<evidence type="ECO:0000313" key="7">
    <source>
        <dbReference type="Proteomes" id="UP000184520"/>
    </source>
</evidence>
<evidence type="ECO:0000256" key="2">
    <source>
        <dbReference type="ARBA" id="ARBA00023015"/>
    </source>
</evidence>
<sequence>MKTRLNDLIAFIAVAEEESFTRAAARLSVSQSALSHTIKGMESRLGLRLLTRTTRSVSLTEVGRKLYSSVAPRLQDIENELDSLNALKDSPSGTIRISTAEHAARNVLWPKILTFMQDYPDIHIEMSVDYALTDIVADKFDAGVRLGESLEKDMIAVSISPPLRMAVVGSPAYFEKYGIPESPRDLSEHRCINLRLPTYGRLLVWDFEKDGREVNVRVEGQLTVNKSFFIRDAALKGVGLAYLPQDMVKDAVADGRLVRVLEPWCDEFPGYYLYYPNRSQYSPAFSLFVEAMRHQD</sequence>
<dbReference type="InterPro" id="IPR036388">
    <property type="entry name" value="WH-like_DNA-bd_sf"/>
</dbReference>
<dbReference type="Pfam" id="PF00126">
    <property type="entry name" value="HTH_1"/>
    <property type="match status" value="1"/>
</dbReference>
<dbReference type="EMBL" id="FQWD01000004">
    <property type="protein sequence ID" value="SHG75058.1"/>
    <property type="molecule type" value="Genomic_DNA"/>
</dbReference>
<dbReference type="InterPro" id="IPR000847">
    <property type="entry name" value="LysR_HTH_N"/>
</dbReference>
<dbReference type="SUPFAM" id="SSF46785">
    <property type="entry name" value="Winged helix' DNA-binding domain"/>
    <property type="match status" value="1"/>
</dbReference>
<dbReference type="SUPFAM" id="SSF53850">
    <property type="entry name" value="Periplasmic binding protein-like II"/>
    <property type="match status" value="1"/>
</dbReference>
<dbReference type="PANTHER" id="PTHR30537:SF1">
    <property type="entry name" value="HTH-TYPE TRANSCRIPTIONAL REGULATOR PGRR"/>
    <property type="match status" value="1"/>
</dbReference>
<protein>
    <submittedName>
        <fullName evidence="6">DNA-binding transcriptional regulator, LysR family</fullName>
    </submittedName>
</protein>
<dbReference type="InterPro" id="IPR058163">
    <property type="entry name" value="LysR-type_TF_proteobact-type"/>
</dbReference>
<dbReference type="InterPro" id="IPR005119">
    <property type="entry name" value="LysR_subst-bd"/>
</dbReference>
<dbReference type="InterPro" id="IPR036390">
    <property type="entry name" value="WH_DNA-bd_sf"/>
</dbReference>
<feature type="domain" description="HTH lysR-type" evidence="5">
    <location>
        <begin position="1"/>
        <end position="60"/>
    </location>
</feature>
<dbReference type="GO" id="GO:0006351">
    <property type="term" value="P:DNA-templated transcription"/>
    <property type="evidence" value="ECO:0007669"/>
    <property type="project" value="TreeGrafter"/>
</dbReference>
<evidence type="ECO:0000313" key="6">
    <source>
        <dbReference type="EMBL" id="SHG75058.1"/>
    </source>
</evidence>
<accession>A0A1M5MCP7</accession>
<gene>
    <name evidence="6" type="ORF">SAMN05216361_2984</name>
</gene>
<dbReference type="AlphaFoldDB" id="A0A1M5MCP7"/>
<dbReference type="FunFam" id="3.40.190.290:FF:000012">
    <property type="entry name" value="Transcriptional regulator, LysR family"/>
    <property type="match status" value="1"/>
</dbReference>
<dbReference type="RefSeq" id="WP_073323775.1">
    <property type="nucleotide sequence ID" value="NZ_FQWD01000004.1"/>
</dbReference>
<name>A0A1M5MCP7_9ALTE</name>
<keyword evidence="3 6" id="KW-0238">DNA-binding</keyword>
<dbReference type="Pfam" id="PF03466">
    <property type="entry name" value="LysR_substrate"/>
    <property type="match status" value="1"/>
</dbReference>
<comment type="similarity">
    <text evidence="1">Belongs to the LysR transcriptional regulatory family.</text>
</comment>
<evidence type="ECO:0000256" key="1">
    <source>
        <dbReference type="ARBA" id="ARBA00009437"/>
    </source>
</evidence>
<dbReference type="CDD" id="cd08474">
    <property type="entry name" value="PBP2_CrgA_like_5"/>
    <property type="match status" value="1"/>
</dbReference>
<organism evidence="6 7">
    <name type="scientific">Marisediminitalea aggregata</name>
    <dbReference type="NCBI Taxonomy" id="634436"/>
    <lineage>
        <taxon>Bacteria</taxon>
        <taxon>Pseudomonadati</taxon>
        <taxon>Pseudomonadota</taxon>
        <taxon>Gammaproteobacteria</taxon>
        <taxon>Alteromonadales</taxon>
        <taxon>Alteromonadaceae</taxon>
        <taxon>Marisediminitalea</taxon>
    </lineage>
</organism>
<dbReference type="PROSITE" id="PS50931">
    <property type="entry name" value="HTH_LYSR"/>
    <property type="match status" value="1"/>
</dbReference>
<dbReference type="PANTHER" id="PTHR30537">
    <property type="entry name" value="HTH-TYPE TRANSCRIPTIONAL REGULATOR"/>
    <property type="match status" value="1"/>
</dbReference>
<dbReference type="GO" id="GO:0043565">
    <property type="term" value="F:sequence-specific DNA binding"/>
    <property type="evidence" value="ECO:0007669"/>
    <property type="project" value="TreeGrafter"/>
</dbReference>
<dbReference type="STRING" id="634436.SAMN05216361_2984"/>